<evidence type="ECO:0000313" key="2">
    <source>
        <dbReference type="EMBL" id="QTA37101.1"/>
    </source>
</evidence>
<keyword evidence="1" id="KW-0812">Transmembrane</keyword>
<keyword evidence="1" id="KW-0472">Membrane</keyword>
<organism evidence="2 3">
    <name type="scientific">Thermosipho ferrireducens</name>
    <dbReference type="NCBI Taxonomy" id="2571116"/>
    <lineage>
        <taxon>Bacteria</taxon>
        <taxon>Thermotogati</taxon>
        <taxon>Thermotogota</taxon>
        <taxon>Thermotogae</taxon>
        <taxon>Thermotogales</taxon>
        <taxon>Fervidobacteriaceae</taxon>
        <taxon>Thermosipho</taxon>
    </lineage>
</organism>
<dbReference type="Proteomes" id="UP000671862">
    <property type="component" value="Chromosome"/>
</dbReference>
<accession>A0ABX7S5N3</accession>
<dbReference type="EMBL" id="CP071446">
    <property type="protein sequence ID" value="QTA37101.1"/>
    <property type="molecule type" value="Genomic_DNA"/>
</dbReference>
<keyword evidence="1" id="KW-1133">Transmembrane helix</keyword>
<sequence>MQNNNYKISFFIVIINLVLLSSLTAFGFDLSVNWNWNISQDTSYKSFFGAAFFISLNDSKNTDFGISLEYLNIETATETGFIGFSSYGKYYTETSFGTFSIYGKGGGIFPLNFDFSSTGYLVSAGARYYVTNFFIGFNYSVLYLYNDIKLDIIPIEIGIHF</sequence>
<gene>
    <name evidence="2" type="ORF">JYK00_04925</name>
</gene>
<evidence type="ECO:0000256" key="1">
    <source>
        <dbReference type="SAM" id="Phobius"/>
    </source>
</evidence>
<protein>
    <recommendedName>
        <fullName evidence="4">Outer membrane protein beta-barrel domain-containing protein</fullName>
    </recommendedName>
</protein>
<reference evidence="2 3" key="1">
    <citation type="submission" date="2021-03" db="EMBL/GenBank/DDBJ databases">
        <title>Thermosipho ferrireducens sp.nov., an anaerobic thermophilic iron-reducing bacterium isolated from a deep-sea hydrothermal sulfide deposits.</title>
        <authorList>
            <person name="Zeng X."/>
            <person name="Chen Y."/>
            <person name="Shao Z."/>
        </authorList>
    </citation>
    <scope>NUCLEOTIDE SEQUENCE [LARGE SCALE GENOMIC DNA]</scope>
    <source>
        <strain evidence="2 3">JL129W03</strain>
    </source>
</reference>
<proteinExistence type="predicted"/>
<feature type="transmembrane region" description="Helical" evidence="1">
    <location>
        <begin position="6"/>
        <end position="28"/>
    </location>
</feature>
<evidence type="ECO:0008006" key="4">
    <source>
        <dbReference type="Google" id="ProtNLM"/>
    </source>
</evidence>
<dbReference type="RefSeq" id="WP_207565824.1">
    <property type="nucleotide sequence ID" value="NZ_CP071446.1"/>
</dbReference>
<evidence type="ECO:0000313" key="3">
    <source>
        <dbReference type="Proteomes" id="UP000671862"/>
    </source>
</evidence>
<name>A0ABX7S5N3_9BACT</name>
<keyword evidence="3" id="KW-1185">Reference proteome</keyword>